<dbReference type="GO" id="GO:0055085">
    <property type="term" value="P:transmembrane transport"/>
    <property type="evidence" value="ECO:0007669"/>
    <property type="project" value="TreeGrafter"/>
</dbReference>
<proteinExistence type="inferred from homology"/>
<feature type="transmembrane region" description="Helical" evidence="6">
    <location>
        <begin position="64"/>
        <end position="88"/>
    </location>
</feature>
<name>A0A0R0CFA3_9GAMM</name>
<dbReference type="PANTHER" id="PTHR21716:SF64">
    <property type="entry name" value="AI-2 TRANSPORT PROTEIN TQSA"/>
    <property type="match status" value="1"/>
</dbReference>
<dbReference type="STRING" id="344882.ABB29_14480"/>
<feature type="transmembrane region" description="Helical" evidence="6">
    <location>
        <begin position="280"/>
        <end position="300"/>
    </location>
</feature>
<dbReference type="AlphaFoldDB" id="A0A0R0CFA3"/>
<sequence length="386" mass="41964">MEQTPTPVSTLARRWQWLLIAGIVGWLIYMLSPVLTPFVLAALLGWLGDPLVDRLQRAGRSRPVAVTLVFTLMAALLTLALLILVPMIEKQIGTLFESLPVYRDWMVHTALPWVERRTGLELVSWLDTDRIMEWLRGHWKQAGGVAATFFGHLSRSGFAVMAWVANLVLLPILTFYFLRDWDLLVARVAALVPRDQVSTVNRLARESNDVLGAFLRGQILVMLALGAIYAIGLSVVGLKLGLLIGIIAGLISFVPYLGTATGIVLGLIAAAVQSQGDWNLIALVLGVFVVGQMLEGYVLTPRIVGDRIGLHPVAVIFAIMAGGQLFGFLGMLIALPVAAVTNVMLRYAHERYTHSHLYAGDAAEVEPAAPVATIVMPPSDTEQPGP</sequence>
<keyword evidence="4 6" id="KW-1133">Transmembrane helix</keyword>
<feature type="transmembrane region" description="Helical" evidence="6">
    <location>
        <begin position="312"/>
        <end position="345"/>
    </location>
</feature>
<dbReference type="OrthoDB" id="5792512at2"/>
<dbReference type="PANTHER" id="PTHR21716">
    <property type="entry name" value="TRANSMEMBRANE PROTEIN"/>
    <property type="match status" value="1"/>
</dbReference>
<feature type="transmembrane region" description="Helical" evidence="6">
    <location>
        <begin position="242"/>
        <end position="268"/>
    </location>
</feature>
<comment type="caution">
    <text evidence="7">The sequence shown here is derived from an EMBL/GenBank/DDBJ whole genome shotgun (WGS) entry which is preliminary data.</text>
</comment>
<accession>A0A0R0CFA3</accession>
<dbReference type="Proteomes" id="UP000052052">
    <property type="component" value="Unassembled WGS sequence"/>
</dbReference>
<keyword evidence="5 6" id="KW-0472">Membrane</keyword>
<dbReference type="GO" id="GO:0016020">
    <property type="term" value="C:membrane"/>
    <property type="evidence" value="ECO:0007669"/>
    <property type="project" value="UniProtKB-SubCell"/>
</dbReference>
<evidence type="ECO:0000256" key="3">
    <source>
        <dbReference type="ARBA" id="ARBA00022692"/>
    </source>
</evidence>
<evidence type="ECO:0000256" key="1">
    <source>
        <dbReference type="ARBA" id="ARBA00004141"/>
    </source>
</evidence>
<comment type="similarity">
    <text evidence="2">Belongs to the autoinducer-2 exporter (AI-2E) (TC 2.A.86) family.</text>
</comment>
<feature type="transmembrane region" description="Helical" evidence="6">
    <location>
        <begin position="158"/>
        <end position="178"/>
    </location>
</feature>
<reference evidence="7 8" key="1">
    <citation type="submission" date="2015-05" db="EMBL/GenBank/DDBJ databases">
        <title>Genome sequencing and analysis of members of genus Stenotrophomonas.</title>
        <authorList>
            <person name="Patil P.P."/>
            <person name="Midha S."/>
            <person name="Patil P.B."/>
        </authorList>
    </citation>
    <scope>NUCLEOTIDE SEQUENCE [LARGE SCALE GENOMIC DNA]</scope>
    <source>
        <strain evidence="7 8">DSM 21858</strain>
    </source>
</reference>
<evidence type="ECO:0000256" key="2">
    <source>
        <dbReference type="ARBA" id="ARBA00009773"/>
    </source>
</evidence>
<comment type="subcellular location">
    <subcellularLocation>
        <location evidence="1">Membrane</location>
        <topology evidence="1">Multi-pass membrane protein</topology>
    </subcellularLocation>
</comment>
<protein>
    <submittedName>
        <fullName evidence="7">Membrane protein</fullName>
    </submittedName>
</protein>
<dbReference type="EMBL" id="LDJL01000017">
    <property type="protein sequence ID" value="KRG67984.1"/>
    <property type="molecule type" value="Genomic_DNA"/>
</dbReference>
<gene>
    <name evidence="7" type="ORF">ABB29_14480</name>
</gene>
<dbReference type="PATRIC" id="fig|344882.3.peg.1282"/>
<feature type="transmembrane region" description="Helical" evidence="6">
    <location>
        <begin position="15"/>
        <end position="44"/>
    </location>
</feature>
<evidence type="ECO:0000313" key="8">
    <source>
        <dbReference type="Proteomes" id="UP000052052"/>
    </source>
</evidence>
<evidence type="ECO:0000256" key="6">
    <source>
        <dbReference type="SAM" id="Phobius"/>
    </source>
</evidence>
<keyword evidence="3 6" id="KW-0812">Transmembrane</keyword>
<feature type="transmembrane region" description="Helical" evidence="6">
    <location>
        <begin position="213"/>
        <end position="236"/>
    </location>
</feature>
<dbReference type="InterPro" id="IPR002549">
    <property type="entry name" value="AI-2E-like"/>
</dbReference>
<evidence type="ECO:0000256" key="5">
    <source>
        <dbReference type="ARBA" id="ARBA00023136"/>
    </source>
</evidence>
<organism evidence="7 8">
    <name type="scientific">Pseudoxanthomonas dokdonensis</name>
    <dbReference type="NCBI Taxonomy" id="344882"/>
    <lineage>
        <taxon>Bacteria</taxon>
        <taxon>Pseudomonadati</taxon>
        <taxon>Pseudomonadota</taxon>
        <taxon>Gammaproteobacteria</taxon>
        <taxon>Lysobacterales</taxon>
        <taxon>Lysobacteraceae</taxon>
        <taxon>Pseudoxanthomonas</taxon>
    </lineage>
</organism>
<dbReference type="Pfam" id="PF01594">
    <property type="entry name" value="AI-2E_transport"/>
    <property type="match status" value="1"/>
</dbReference>
<evidence type="ECO:0000313" key="7">
    <source>
        <dbReference type="EMBL" id="KRG67984.1"/>
    </source>
</evidence>
<keyword evidence="8" id="KW-1185">Reference proteome</keyword>
<evidence type="ECO:0000256" key="4">
    <source>
        <dbReference type="ARBA" id="ARBA00022989"/>
    </source>
</evidence>
<dbReference type="RefSeq" id="WP_057660309.1">
    <property type="nucleotide sequence ID" value="NZ_LDJL01000017.1"/>
</dbReference>